<protein>
    <submittedName>
        <fullName evidence="1">Growth factor receptor cysteine-rich domain superfamily</fullName>
    </submittedName>
    <submittedName>
        <fullName evidence="2">Growth_factor receptor cysteine-rich domain superfamily</fullName>
    </submittedName>
</protein>
<sequence length="336" mass="36389">MILFVILNALESYSVQEVSKKLLQETCSKNEDCKYQAICGSNKICRCDTYNGYIFSPTIGTCVQVCQKFIGIGSVINVETGMCVCDASIGYVGSDPSRCQNCWAASQIIISGKCFSCQIGVTKFLMNKCVCDELYGYTGSDPFNCQNCWRQRKIVVSGTCSSCLVGAIFSTNVCVCDESSGYAGVDATKCVSCWSSQKVVLAGQCQACGTGTVFSVNKCICDESKGYAGTAGPRPRLSFRERARPALLVRSSQLTFAFATNSMVILGKTPLTVKTAGFKVKQSFLERVLTVLLEQSSLQTSAFVIIPQVLLDKTRLNVRTVGAISKQLSLEFAKLV</sequence>
<dbReference type="Proteomes" id="UP001642409">
    <property type="component" value="Unassembled WGS sequence"/>
</dbReference>
<gene>
    <name evidence="1" type="ORF">HINF_LOCUS27489</name>
    <name evidence="2" type="ORF">HINF_LOCUS59204</name>
</gene>
<dbReference type="EMBL" id="CAXDID020000338">
    <property type="protein sequence ID" value="CAL6079064.1"/>
    <property type="molecule type" value="Genomic_DNA"/>
</dbReference>
<dbReference type="AlphaFoldDB" id="A0AA86PRM2"/>
<name>A0AA86PRM2_9EUKA</name>
<evidence type="ECO:0000313" key="3">
    <source>
        <dbReference type="Proteomes" id="UP001642409"/>
    </source>
</evidence>
<keyword evidence="3" id="KW-1185">Reference proteome</keyword>
<proteinExistence type="predicted"/>
<dbReference type="InterPro" id="IPR009030">
    <property type="entry name" value="Growth_fac_rcpt_cys_sf"/>
</dbReference>
<comment type="caution">
    <text evidence="1">The sequence shown here is derived from an EMBL/GenBank/DDBJ whole genome shotgun (WGS) entry which is preliminary data.</text>
</comment>
<evidence type="ECO:0000313" key="1">
    <source>
        <dbReference type="EMBL" id="CAI9939844.1"/>
    </source>
</evidence>
<reference evidence="1" key="1">
    <citation type="submission" date="2023-06" db="EMBL/GenBank/DDBJ databases">
        <authorList>
            <person name="Kurt Z."/>
        </authorList>
    </citation>
    <scope>NUCLEOTIDE SEQUENCE</scope>
</reference>
<reference evidence="2 3" key="2">
    <citation type="submission" date="2024-07" db="EMBL/GenBank/DDBJ databases">
        <authorList>
            <person name="Akdeniz Z."/>
        </authorList>
    </citation>
    <scope>NUCLEOTIDE SEQUENCE [LARGE SCALE GENOMIC DNA]</scope>
</reference>
<dbReference type="EMBL" id="CATOUU010000668">
    <property type="protein sequence ID" value="CAI9939844.1"/>
    <property type="molecule type" value="Genomic_DNA"/>
</dbReference>
<organism evidence="1">
    <name type="scientific">Hexamita inflata</name>
    <dbReference type="NCBI Taxonomy" id="28002"/>
    <lineage>
        <taxon>Eukaryota</taxon>
        <taxon>Metamonada</taxon>
        <taxon>Diplomonadida</taxon>
        <taxon>Hexamitidae</taxon>
        <taxon>Hexamitinae</taxon>
        <taxon>Hexamita</taxon>
    </lineage>
</organism>
<dbReference type="SUPFAM" id="SSF57184">
    <property type="entry name" value="Growth factor receptor domain"/>
    <property type="match status" value="1"/>
</dbReference>
<keyword evidence="1" id="KW-0675">Receptor</keyword>
<accession>A0AA86PRM2</accession>
<evidence type="ECO:0000313" key="2">
    <source>
        <dbReference type="EMBL" id="CAL6079064.1"/>
    </source>
</evidence>